<dbReference type="Proteomes" id="UP000186698">
    <property type="component" value="Chromosome 1L"/>
</dbReference>
<dbReference type="InterPro" id="IPR022102">
    <property type="entry name" value="HJURP_C"/>
</dbReference>
<evidence type="ECO:0000256" key="7">
    <source>
        <dbReference type="ARBA" id="ARBA00023163"/>
    </source>
</evidence>
<dbReference type="GO" id="GO:0042826">
    <property type="term" value="F:histone deacetylase binding"/>
    <property type="evidence" value="ECO:0007669"/>
    <property type="project" value="TreeGrafter"/>
</dbReference>
<dbReference type="InterPro" id="IPR036879">
    <property type="entry name" value="TF_MADSbox_sf"/>
</dbReference>
<keyword evidence="5" id="KW-0238">DNA-binding</keyword>
<name>A0A8J1M3P7_XENLA</name>
<gene>
    <name evidence="12" type="primary">mef2c.L</name>
    <name evidence="12" type="synonym">mef2c</name>
    <name evidence="12" type="synonym">XMEF2C</name>
</gene>
<keyword evidence="7" id="KW-0804">Transcription</keyword>
<organism evidence="11 12">
    <name type="scientific">Xenopus laevis</name>
    <name type="common">African clawed frog</name>
    <dbReference type="NCBI Taxonomy" id="8355"/>
    <lineage>
        <taxon>Eukaryota</taxon>
        <taxon>Metazoa</taxon>
        <taxon>Chordata</taxon>
        <taxon>Craniata</taxon>
        <taxon>Vertebrata</taxon>
        <taxon>Euteleostomi</taxon>
        <taxon>Amphibia</taxon>
        <taxon>Batrachia</taxon>
        <taxon>Anura</taxon>
        <taxon>Pipoidea</taxon>
        <taxon>Pipidae</taxon>
        <taxon>Xenopodinae</taxon>
        <taxon>Xenopus</taxon>
        <taxon>Xenopus</taxon>
    </lineage>
</organism>
<dbReference type="AlphaFoldDB" id="A0A8J1M3P7"/>
<evidence type="ECO:0000256" key="1">
    <source>
        <dbReference type="ARBA" id="ARBA00004123"/>
    </source>
</evidence>
<dbReference type="GO" id="GO:0000981">
    <property type="term" value="F:DNA-binding transcription factor activity, RNA polymerase II-specific"/>
    <property type="evidence" value="ECO:0007669"/>
    <property type="project" value="TreeGrafter"/>
</dbReference>
<evidence type="ECO:0000256" key="4">
    <source>
        <dbReference type="ARBA" id="ARBA00023015"/>
    </source>
</evidence>
<feature type="compositionally biased region" description="Polar residues" evidence="9">
    <location>
        <begin position="368"/>
        <end position="383"/>
    </location>
</feature>
<dbReference type="GeneID" id="444310"/>
<dbReference type="RefSeq" id="XP_041436317.1">
    <property type="nucleotide sequence ID" value="XM_041580383.1"/>
</dbReference>
<feature type="compositionally biased region" description="Low complexity" evidence="9">
    <location>
        <begin position="413"/>
        <end position="426"/>
    </location>
</feature>
<feature type="compositionally biased region" description="Basic and acidic residues" evidence="9">
    <location>
        <begin position="427"/>
        <end position="437"/>
    </location>
</feature>
<dbReference type="PANTHER" id="PTHR11945">
    <property type="entry name" value="MADS BOX PROTEIN"/>
    <property type="match status" value="1"/>
</dbReference>
<evidence type="ECO:0000256" key="8">
    <source>
        <dbReference type="ARBA" id="ARBA00023242"/>
    </source>
</evidence>
<dbReference type="InterPro" id="IPR002100">
    <property type="entry name" value="TF_MADSbox"/>
</dbReference>
<dbReference type="SUPFAM" id="SSF55455">
    <property type="entry name" value="SRF-like"/>
    <property type="match status" value="1"/>
</dbReference>
<dbReference type="PRINTS" id="PR00404">
    <property type="entry name" value="MADSDOMAIN"/>
</dbReference>
<dbReference type="CDD" id="cd00265">
    <property type="entry name" value="MADS_MEF2_like"/>
    <property type="match status" value="1"/>
</dbReference>
<keyword evidence="4" id="KW-0805">Transcription regulation</keyword>
<evidence type="ECO:0000313" key="11">
    <source>
        <dbReference type="Proteomes" id="UP000186698"/>
    </source>
</evidence>
<evidence type="ECO:0000256" key="9">
    <source>
        <dbReference type="SAM" id="MobiDB-lite"/>
    </source>
</evidence>
<dbReference type="Pfam" id="PF12347">
    <property type="entry name" value="HJURP_C"/>
    <property type="match status" value="1"/>
</dbReference>
<evidence type="ECO:0000256" key="2">
    <source>
        <dbReference type="ARBA" id="ARBA00022473"/>
    </source>
</evidence>
<reference evidence="12" key="1">
    <citation type="submission" date="2025-08" db="UniProtKB">
        <authorList>
            <consortium name="RefSeq"/>
        </authorList>
    </citation>
    <scope>IDENTIFICATION</scope>
    <source>
        <strain evidence="12">J_2021</strain>
        <tissue evidence="12">Erythrocytes</tissue>
    </source>
</reference>
<feature type="domain" description="MADS-box" evidence="10">
    <location>
        <begin position="1"/>
        <end position="61"/>
    </location>
</feature>
<dbReference type="Pfam" id="PF00319">
    <property type="entry name" value="SRF-TF"/>
    <property type="match status" value="1"/>
</dbReference>
<dbReference type="GO" id="GO:0030154">
    <property type="term" value="P:cell differentiation"/>
    <property type="evidence" value="ECO:0007669"/>
    <property type="project" value="TreeGrafter"/>
</dbReference>
<evidence type="ECO:0000313" key="12">
    <source>
        <dbReference type="RefSeq" id="XP_041436317.1"/>
    </source>
</evidence>
<dbReference type="GO" id="GO:0005634">
    <property type="term" value="C:nucleus"/>
    <property type="evidence" value="ECO:0007669"/>
    <property type="project" value="UniProtKB-SubCell"/>
</dbReference>
<dbReference type="Gene3D" id="3.40.1810.10">
    <property type="entry name" value="Transcription factor, MADS-box"/>
    <property type="match status" value="1"/>
</dbReference>
<feature type="region of interest" description="Disordered" evidence="9">
    <location>
        <begin position="368"/>
        <end position="467"/>
    </location>
</feature>
<sequence length="467" mass="50921">MGRKKIQITRIMDERNRQVTFTKRKFGLMKKAYELSVLCDCEIALIIFNSTNKLFQYASTDMDKVLLKYTEYNEPHESRTNSDIVEALNKKENKGCESPDPDSSYALTPRTEEKYKKINEEFDIMIKSHKIPAVPPPNFEMPVSIPVSNPNSLIYSNPAGSLGNHNLLPLSHPSLHRNSMSPGVTHRPPSAGGLMGGDLTTGAGTSAGNGYGNHRNSPGLLVSPGNLNKNMQTKSPPPMNLGMNNRKPDLRVLIPPGSKNTMPSVSEDVDLLLNQRINNSQSAQSLATPVVPVATPTLPGQGMGGYPTAISTTYGTEYALSSADLSSLSGFNTSALHLGSVTGWQQHHLHNMPHSALSQLGACTSTHLSQNSNLSLPSTQSLHIKSEPVSPPRDRTTTPSGYPHHTRHDAGRSPVDSLSSCSSSYDGSDREDHRNDFHSPIGLTRPLQDERESPSVKRMRLSEGWAT</sequence>
<dbReference type="GO" id="GO:0000978">
    <property type="term" value="F:RNA polymerase II cis-regulatory region sequence-specific DNA binding"/>
    <property type="evidence" value="ECO:0007669"/>
    <property type="project" value="TreeGrafter"/>
</dbReference>
<dbReference type="PROSITE" id="PS00350">
    <property type="entry name" value="MADS_BOX_1"/>
    <property type="match status" value="1"/>
</dbReference>
<keyword evidence="3" id="KW-0597">Phosphoprotein</keyword>
<dbReference type="InterPro" id="IPR033896">
    <property type="entry name" value="MEF2-like_N"/>
</dbReference>
<dbReference type="GO" id="GO:0046983">
    <property type="term" value="F:protein dimerization activity"/>
    <property type="evidence" value="ECO:0007669"/>
    <property type="project" value="InterPro"/>
</dbReference>
<dbReference type="CTD" id="444310"/>
<evidence type="ECO:0000256" key="3">
    <source>
        <dbReference type="ARBA" id="ARBA00022553"/>
    </source>
</evidence>
<keyword evidence="6" id="KW-0010">Activator</keyword>
<dbReference type="PANTHER" id="PTHR11945:SF637">
    <property type="entry name" value="MYOCYTE-SPECIFIC ENHANCER FACTOR 2A"/>
    <property type="match status" value="1"/>
</dbReference>
<dbReference type="PROSITE" id="PS50066">
    <property type="entry name" value="MADS_BOX_2"/>
    <property type="match status" value="1"/>
</dbReference>
<evidence type="ECO:0000259" key="10">
    <source>
        <dbReference type="PROSITE" id="PS50066"/>
    </source>
</evidence>
<keyword evidence="2" id="KW-0217">Developmental protein</keyword>
<keyword evidence="8" id="KW-0539">Nucleus</keyword>
<dbReference type="GO" id="GO:0045944">
    <property type="term" value="P:positive regulation of transcription by RNA polymerase II"/>
    <property type="evidence" value="ECO:0007669"/>
    <property type="project" value="InterPro"/>
</dbReference>
<proteinExistence type="predicted"/>
<keyword evidence="11" id="KW-1185">Reference proteome</keyword>
<accession>A0A8J1M3P7</accession>
<dbReference type="FunFam" id="3.40.1810.10:FF:000001">
    <property type="entry name" value="Myocyte-specific enhancer factor 2A homolog"/>
    <property type="match status" value="1"/>
</dbReference>
<evidence type="ECO:0000256" key="5">
    <source>
        <dbReference type="ARBA" id="ARBA00023125"/>
    </source>
</evidence>
<protein>
    <submittedName>
        <fullName evidence="12">MADS box transcription enhancer factor 2, polypeptide C (Myocyte enhancer factor 2C) L homeolog isoform X9</fullName>
    </submittedName>
</protein>
<dbReference type="SMART" id="SM00432">
    <property type="entry name" value="MADS"/>
    <property type="match status" value="1"/>
</dbReference>
<comment type="subcellular location">
    <subcellularLocation>
        <location evidence="1">Nucleus</location>
    </subcellularLocation>
</comment>
<evidence type="ECO:0000256" key="6">
    <source>
        <dbReference type="ARBA" id="ARBA00023159"/>
    </source>
</evidence>